<comment type="caution">
    <text evidence="2">The sequence shown here is derived from an EMBL/GenBank/DDBJ whole genome shotgun (WGS) entry which is preliminary data.</text>
</comment>
<dbReference type="InterPro" id="IPR043129">
    <property type="entry name" value="ATPase_NBD"/>
</dbReference>
<gene>
    <name evidence="2" type="primary">ppgK</name>
    <name evidence="2" type="ORF">I540_3484</name>
</gene>
<keyword evidence="2" id="KW-0808">Transferase</keyword>
<dbReference type="Proteomes" id="UP000023351">
    <property type="component" value="Unassembled WGS sequence"/>
</dbReference>
<dbReference type="Gene3D" id="3.30.420.40">
    <property type="match status" value="1"/>
</dbReference>
<protein>
    <submittedName>
        <fullName evidence="2">Polyphosphate-glucose phosphotransferase domain protein</fullName>
        <ecNumber evidence="2">2.7.1.63</ecNumber>
    </submittedName>
</protein>
<sequence>MTATDSAPAATAANPSHTPQQAFGIDVGGSGIKGAIVDLTTGEMIGERVKYPTPQPATPKAVAETIARVVRDFSWTGPVGVTYPA</sequence>
<organism evidence="2 3">
    <name type="scientific">Mycobacteroides abscessus subsp. bolletii 1513</name>
    <dbReference type="NCBI Taxonomy" id="1299321"/>
    <lineage>
        <taxon>Bacteria</taxon>
        <taxon>Bacillati</taxon>
        <taxon>Actinomycetota</taxon>
        <taxon>Actinomycetes</taxon>
        <taxon>Mycobacteriales</taxon>
        <taxon>Mycobacteriaceae</taxon>
        <taxon>Mycobacteroides</taxon>
        <taxon>Mycobacteroides abscessus</taxon>
    </lineage>
</organism>
<feature type="compositionally biased region" description="Low complexity" evidence="1">
    <location>
        <begin position="1"/>
        <end position="19"/>
    </location>
</feature>
<evidence type="ECO:0000256" key="1">
    <source>
        <dbReference type="SAM" id="MobiDB-lite"/>
    </source>
</evidence>
<feature type="region of interest" description="Disordered" evidence="1">
    <location>
        <begin position="1"/>
        <end position="25"/>
    </location>
</feature>
<accession>X8DW61</accession>
<proteinExistence type="predicted"/>
<dbReference type="AlphaFoldDB" id="X8DW61"/>
<evidence type="ECO:0000313" key="2">
    <source>
        <dbReference type="EMBL" id="EUA71923.1"/>
    </source>
</evidence>
<dbReference type="GO" id="GO:0047330">
    <property type="term" value="F:polyphosphate-glucose phosphotransferase activity"/>
    <property type="evidence" value="ECO:0007669"/>
    <property type="project" value="UniProtKB-EC"/>
</dbReference>
<dbReference type="EC" id="2.7.1.63" evidence="2"/>
<evidence type="ECO:0000313" key="3">
    <source>
        <dbReference type="Proteomes" id="UP000023351"/>
    </source>
</evidence>
<dbReference type="SUPFAM" id="SSF53067">
    <property type="entry name" value="Actin-like ATPase domain"/>
    <property type="match status" value="1"/>
</dbReference>
<dbReference type="PATRIC" id="fig|1299321.3.peg.3345"/>
<name>X8DW61_9MYCO</name>
<dbReference type="EMBL" id="JAOJ01000002">
    <property type="protein sequence ID" value="EUA71923.1"/>
    <property type="molecule type" value="Genomic_DNA"/>
</dbReference>
<reference evidence="2 3" key="1">
    <citation type="submission" date="2013-12" db="EMBL/GenBank/DDBJ databases">
        <authorList>
            <person name="Zelazny A."/>
            <person name="Olivier K."/>
            <person name="Holland S."/>
            <person name="Lenaerts A."/>
            <person name="Ordway D."/>
            <person name="DeGroote M.A."/>
            <person name="Parker T."/>
            <person name="Sizemore C."/>
            <person name="Tallon L.J."/>
            <person name="Sadzewicz L.K."/>
            <person name="Sengamalay N."/>
            <person name="Fraser C.M."/>
            <person name="Hine E."/>
            <person name="Shefchek K.A."/>
            <person name="Das S.P."/>
            <person name="Tettelin H."/>
        </authorList>
    </citation>
    <scope>NUCLEOTIDE SEQUENCE [LARGE SCALE GENOMIC DNA]</scope>
    <source>
        <strain evidence="2 3">1513</strain>
    </source>
</reference>